<keyword evidence="2" id="KW-1185">Reference proteome</keyword>
<dbReference type="EMBL" id="JABANE010000217">
    <property type="protein sequence ID" value="NME72831.1"/>
    <property type="molecule type" value="Genomic_DNA"/>
</dbReference>
<protein>
    <submittedName>
        <fullName evidence="1">Uncharacterized protein</fullName>
    </submittedName>
</protein>
<name>A0A7X9S204_9BACT</name>
<gene>
    <name evidence="1" type="ORF">HHU12_33045</name>
</gene>
<organism evidence="1 2">
    <name type="scientific">Flammeovirga aprica JL-4</name>
    <dbReference type="NCBI Taxonomy" id="694437"/>
    <lineage>
        <taxon>Bacteria</taxon>
        <taxon>Pseudomonadati</taxon>
        <taxon>Bacteroidota</taxon>
        <taxon>Cytophagia</taxon>
        <taxon>Cytophagales</taxon>
        <taxon>Flammeovirgaceae</taxon>
        <taxon>Flammeovirga</taxon>
    </lineage>
</organism>
<proteinExistence type="predicted"/>
<dbReference type="AlphaFoldDB" id="A0A7X9S204"/>
<sequence length="145" mass="17038">MEAETDFFYYKKAFTEIILNTDSFRSSYCYSNDDYVIMHEIVPQEEMSHFSDKEFEDNISHTSSDTVFISGHYPFHKFLGKRKSRLKVYFSEMKHNIFLAEVLCDGTKKNIKYKDLPPFGSSQVFMFKVDSGNVLLINESVIMFN</sequence>
<dbReference type="RefSeq" id="WP_169660997.1">
    <property type="nucleotide sequence ID" value="NZ_JABANE010000217.1"/>
</dbReference>
<reference evidence="1 2" key="1">
    <citation type="submission" date="2020-04" db="EMBL/GenBank/DDBJ databases">
        <title>Flammeovirga sp. SR4, a novel species isolated from seawater.</title>
        <authorList>
            <person name="Wang X."/>
        </authorList>
    </citation>
    <scope>NUCLEOTIDE SEQUENCE [LARGE SCALE GENOMIC DNA]</scope>
    <source>
        <strain evidence="1 2">ATCC 23126</strain>
    </source>
</reference>
<comment type="caution">
    <text evidence="1">The sequence shown here is derived from an EMBL/GenBank/DDBJ whole genome shotgun (WGS) entry which is preliminary data.</text>
</comment>
<dbReference type="Proteomes" id="UP000576082">
    <property type="component" value="Unassembled WGS sequence"/>
</dbReference>
<evidence type="ECO:0000313" key="1">
    <source>
        <dbReference type="EMBL" id="NME72831.1"/>
    </source>
</evidence>
<accession>A0A7X9S204</accession>
<evidence type="ECO:0000313" key="2">
    <source>
        <dbReference type="Proteomes" id="UP000576082"/>
    </source>
</evidence>